<accession>A0A8J7GQX9</accession>
<keyword evidence="2" id="KW-1185">Reference proteome</keyword>
<comment type="caution">
    <text evidence="1">The sequence shown here is derived from an EMBL/GenBank/DDBJ whole genome shotgun (WGS) entry which is preliminary data.</text>
</comment>
<dbReference type="Proteomes" id="UP000622552">
    <property type="component" value="Unassembled WGS sequence"/>
</dbReference>
<gene>
    <name evidence="1" type="ORF">IW245_002692</name>
</gene>
<evidence type="ECO:0000313" key="1">
    <source>
        <dbReference type="EMBL" id="MBG6136498.1"/>
    </source>
</evidence>
<dbReference type="RefSeq" id="WP_197003464.1">
    <property type="nucleotide sequence ID" value="NZ_BONS01000015.1"/>
</dbReference>
<proteinExistence type="predicted"/>
<name>A0A8J7GQX9_9ACTN</name>
<organism evidence="1 2">
    <name type="scientific">Longispora fulva</name>
    <dbReference type="NCBI Taxonomy" id="619741"/>
    <lineage>
        <taxon>Bacteria</taxon>
        <taxon>Bacillati</taxon>
        <taxon>Actinomycetota</taxon>
        <taxon>Actinomycetes</taxon>
        <taxon>Micromonosporales</taxon>
        <taxon>Micromonosporaceae</taxon>
        <taxon>Longispora</taxon>
    </lineage>
</organism>
<dbReference type="AlphaFoldDB" id="A0A8J7GQX9"/>
<protein>
    <submittedName>
        <fullName evidence="1">Uncharacterized protein</fullName>
    </submittedName>
</protein>
<dbReference type="EMBL" id="JADOUF010000001">
    <property type="protein sequence ID" value="MBG6136498.1"/>
    <property type="molecule type" value="Genomic_DNA"/>
</dbReference>
<sequence>MSEFRRPAPGQETARWVLEHIRQHPQTHDQGSWEVEGAPECGTTRCVAGWAAHAHGLVHHHSDSSVRGEVTGGQWEQIEYVAARLLGLRMQSPDEDLMSASDGDLLFFHTTNAQAVHALEYLAKGDPIDWEVVKAP</sequence>
<reference evidence="1" key="1">
    <citation type="submission" date="2020-11" db="EMBL/GenBank/DDBJ databases">
        <title>Sequencing the genomes of 1000 actinobacteria strains.</title>
        <authorList>
            <person name="Klenk H.-P."/>
        </authorList>
    </citation>
    <scope>NUCLEOTIDE SEQUENCE</scope>
    <source>
        <strain evidence="1">DSM 45356</strain>
    </source>
</reference>
<evidence type="ECO:0000313" key="2">
    <source>
        <dbReference type="Proteomes" id="UP000622552"/>
    </source>
</evidence>